<evidence type="ECO:0000259" key="1">
    <source>
        <dbReference type="PROSITE" id="PS51832"/>
    </source>
</evidence>
<gene>
    <name evidence="2" type="ORF">PhaeoP88_01698</name>
</gene>
<dbReference type="PANTHER" id="PTHR45228:SF5">
    <property type="entry name" value="CYCLIC DI-GMP PHOSPHODIESTERASE VC_1348-RELATED"/>
    <property type="match status" value="1"/>
</dbReference>
<name>A0A2I7K8Z5_9RHOB</name>
<reference evidence="2 3" key="2">
    <citation type="journal article" date="2017" name="Genome Biol. Evol.">
        <title>Trajectories and Drivers of Genome Evolution in Surface-Associated Marine Phaeobacter.</title>
        <authorList>
            <person name="Freese H.M."/>
            <person name="Sikorski J."/>
            <person name="Bunk B."/>
            <person name="Scheuner C."/>
            <person name="Meier-Kolthoff J.P."/>
            <person name="Sproer C."/>
            <person name="Gram L."/>
            <person name="Overmann J."/>
        </authorList>
    </citation>
    <scope>NUCLEOTIDE SEQUENCE [LARGE SCALE GENOMIC DNA]</scope>
    <source>
        <strain evidence="2 3">P88</strain>
    </source>
</reference>
<keyword evidence="2" id="KW-0378">Hydrolase</keyword>
<dbReference type="InterPro" id="IPR052020">
    <property type="entry name" value="Cyclic_di-GMP/3'3'-cGAMP_PDE"/>
</dbReference>
<organism evidence="2 3">
    <name type="scientific">Phaeobacter inhibens</name>
    <dbReference type="NCBI Taxonomy" id="221822"/>
    <lineage>
        <taxon>Bacteria</taxon>
        <taxon>Pseudomonadati</taxon>
        <taxon>Pseudomonadota</taxon>
        <taxon>Alphaproteobacteria</taxon>
        <taxon>Rhodobacterales</taxon>
        <taxon>Roseobacteraceae</taxon>
        <taxon>Phaeobacter</taxon>
    </lineage>
</organism>
<dbReference type="PANTHER" id="PTHR45228">
    <property type="entry name" value="CYCLIC DI-GMP PHOSPHODIESTERASE TM_0186-RELATED"/>
    <property type="match status" value="1"/>
</dbReference>
<protein>
    <submittedName>
        <fullName evidence="2">Putative metal dependent phosphohydrolase</fullName>
    </submittedName>
</protein>
<evidence type="ECO:0000313" key="3">
    <source>
        <dbReference type="Proteomes" id="UP000236447"/>
    </source>
</evidence>
<reference evidence="2 3" key="1">
    <citation type="journal article" date="2017" name="Front. Microbiol.">
        <title>Phaeobacter piscinae sp. nov., a species of the Roseobacter group and potential aquaculture probiont.</title>
        <authorList>
            <person name="Sonnenschein E.C."/>
            <person name="Phippen C.B.W."/>
            <person name="Nielsen K.F."/>
            <person name="Mateiu R.V."/>
            <person name="Melchiorsen J."/>
            <person name="Gram L."/>
            <person name="Overmann J."/>
            <person name="Freese H.M."/>
        </authorList>
    </citation>
    <scope>NUCLEOTIDE SEQUENCE [LARGE SCALE GENOMIC DNA]</scope>
    <source>
        <strain evidence="2 3">P88</strain>
    </source>
</reference>
<dbReference type="SUPFAM" id="SSF109604">
    <property type="entry name" value="HD-domain/PDEase-like"/>
    <property type="match status" value="2"/>
</dbReference>
<dbReference type="InterPro" id="IPR006675">
    <property type="entry name" value="HDIG_dom"/>
</dbReference>
<evidence type="ECO:0000313" key="2">
    <source>
        <dbReference type="EMBL" id="AUQ99072.1"/>
    </source>
</evidence>
<dbReference type="InterPro" id="IPR037522">
    <property type="entry name" value="HD_GYP_dom"/>
</dbReference>
<dbReference type="InterPro" id="IPR003607">
    <property type="entry name" value="HD/PDEase_dom"/>
</dbReference>
<dbReference type="GO" id="GO:0008081">
    <property type="term" value="F:phosphoric diester hydrolase activity"/>
    <property type="evidence" value="ECO:0007669"/>
    <property type="project" value="UniProtKB-ARBA"/>
</dbReference>
<proteinExistence type="predicted"/>
<dbReference type="SMART" id="SM00471">
    <property type="entry name" value="HDc"/>
    <property type="match status" value="1"/>
</dbReference>
<dbReference type="Proteomes" id="UP000236447">
    <property type="component" value="Chromosome"/>
</dbReference>
<dbReference type="PROSITE" id="PS51832">
    <property type="entry name" value="HD_GYP"/>
    <property type="match status" value="1"/>
</dbReference>
<feature type="domain" description="HD-GYP" evidence="1">
    <location>
        <begin position="292"/>
        <end position="487"/>
    </location>
</feature>
<sequence>MVATPTPYSLPGSDPAPGFAAASTGVLHDVTYSRVGGQTIQLGELLGALSHALDLTEGQPEGHCVRCCWIGMQVADYLHLSQQERADLYFTLLLKDLGCSSNAARICALYRTDDLTFKRNFKFVDGTTRQKLDFVLRHTGQGDGRLKRLKTVTGVIGRSGSLATELIQTRCDRGAEIARLMRFSEQVANGIAGLDEHWNGGGHPAGTSQKEIPLFSRIALMAQVTDVFTLQLGSGAAADELETRAGSWFDPELVPIFTRVIRAPGFYDRLTSNRLETSVFSDRAARVSMPVDDDYLDEVSYAFSKVIDAKSPFTYGHSERVAHYTDMICEALGFDLPHRRWMVRAGLLHDLGKLGVSNAILDKPGRLNDQDMEQVKLHPVLGHDILRRISVFEDVAEVVAAHHERLDGTGYPHGLGAADLTVEMRILTVADIFDAMTADRPYRSALPLEKAFAVMDDMQGTAIDPKIYHALKDAIAASPWPARETRPFSPRY</sequence>
<accession>A0A2I7K8Z5</accession>
<dbReference type="RefSeq" id="WP_102884322.1">
    <property type="nucleotide sequence ID" value="NZ_CP010725.1"/>
</dbReference>
<dbReference type="AlphaFoldDB" id="A0A2I7K8Z5"/>
<dbReference type="NCBIfam" id="TIGR00277">
    <property type="entry name" value="HDIG"/>
    <property type="match status" value="1"/>
</dbReference>
<dbReference type="Pfam" id="PF13487">
    <property type="entry name" value="HD_5"/>
    <property type="match status" value="2"/>
</dbReference>
<dbReference type="EMBL" id="CP010725">
    <property type="protein sequence ID" value="AUQ99072.1"/>
    <property type="molecule type" value="Genomic_DNA"/>
</dbReference>
<dbReference type="CDD" id="cd00077">
    <property type="entry name" value="HDc"/>
    <property type="match status" value="1"/>
</dbReference>
<dbReference type="Gene3D" id="1.10.3210.10">
    <property type="entry name" value="Hypothetical protein af1432"/>
    <property type="match status" value="2"/>
</dbReference>